<dbReference type="Gene3D" id="3.30.43.10">
    <property type="entry name" value="Uridine Diphospho-n-acetylenolpyruvylglucosamine Reductase, domain 2"/>
    <property type="match status" value="1"/>
</dbReference>
<dbReference type="OrthoDB" id="9767256at2"/>
<feature type="domain" description="FAD-binding PCMH-type" evidence="12">
    <location>
        <begin position="50"/>
        <end position="278"/>
    </location>
</feature>
<feature type="domain" description="4Fe-4S ferredoxin-type" evidence="11">
    <location>
        <begin position="543"/>
        <end position="573"/>
    </location>
</feature>
<accession>A0A4R1PS41</accession>
<dbReference type="InterPro" id="IPR017900">
    <property type="entry name" value="4Fe4S_Fe_S_CS"/>
</dbReference>
<evidence type="ECO:0000256" key="1">
    <source>
        <dbReference type="ARBA" id="ARBA00001974"/>
    </source>
</evidence>
<dbReference type="FunFam" id="1.10.45.10:FF:000001">
    <property type="entry name" value="D-lactate dehydrogenase mitochondrial"/>
    <property type="match status" value="1"/>
</dbReference>
<dbReference type="SUPFAM" id="SSF55103">
    <property type="entry name" value="FAD-linked oxidases, C-terminal domain"/>
    <property type="match status" value="1"/>
</dbReference>
<dbReference type="SUPFAM" id="SSF46548">
    <property type="entry name" value="alpha-helical ferredoxin"/>
    <property type="match status" value="1"/>
</dbReference>
<keyword evidence="4" id="KW-0479">Metal-binding</keyword>
<evidence type="ECO:0000313" key="13">
    <source>
        <dbReference type="EMBL" id="TCL32704.1"/>
    </source>
</evidence>
<evidence type="ECO:0000256" key="5">
    <source>
        <dbReference type="ARBA" id="ARBA00022827"/>
    </source>
</evidence>
<dbReference type="GO" id="GO:0051536">
    <property type="term" value="F:iron-sulfur cluster binding"/>
    <property type="evidence" value="ECO:0007669"/>
    <property type="project" value="UniProtKB-KW"/>
</dbReference>
<dbReference type="GO" id="GO:0046872">
    <property type="term" value="F:metal ion binding"/>
    <property type="evidence" value="ECO:0007669"/>
    <property type="project" value="UniProtKB-KW"/>
</dbReference>
<keyword evidence="9" id="KW-0411">Iron-sulfur</keyword>
<dbReference type="GO" id="GO:1903457">
    <property type="term" value="P:lactate catabolic process"/>
    <property type="evidence" value="ECO:0007669"/>
    <property type="project" value="TreeGrafter"/>
</dbReference>
<dbReference type="InterPro" id="IPR036318">
    <property type="entry name" value="FAD-bd_PCMH-like_sf"/>
</dbReference>
<evidence type="ECO:0000256" key="7">
    <source>
        <dbReference type="ARBA" id="ARBA00023002"/>
    </source>
</evidence>
<dbReference type="InterPro" id="IPR016167">
    <property type="entry name" value="FAD-bd_PCMH_sub1"/>
</dbReference>
<evidence type="ECO:0000256" key="6">
    <source>
        <dbReference type="ARBA" id="ARBA00022946"/>
    </source>
</evidence>
<dbReference type="GO" id="GO:0008720">
    <property type="term" value="F:D-lactate dehydrogenase (NAD+) activity"/>
    <property type="evidence" value="ECO:0007669"/>
    <property type="project" value="TreeGrafter"/>
</dbReference>
<dbReference type="Pfam" id="PF13183">
    <property type="entry name" value="Fer4_8"/>
    <property type="match status" value="1"/>
</dbReference>
<dbReference type="Pfam" id="PF02913">
    <property type="entry name" value="FAD-oxidase_C"/>
    <property type="match status" value="1"/>
</dbReference>
<dbReference type="RefSeq" id="WP_132083292.1">
    <property type="nucleotide sequence ID" value="NZ_SLUI01000020.1"/>
</dbReference>
<dbReference type="GO" id="GO:0071949">
    <property type="term" value="F:FAD binding"/>
    <property type="evidence" value="ECO:0007669"/>
    <property type="project" value="InterPro"/>
</dbReference>
<comment type="caution">
    <text evidence="13">The sequence shown here is derived from an EMBL/GenBank/DDBJ whole genome shotgun (WGS) entry which is preliminary data.</text>
</comment>
<gene>
    <name evidence="13" type="ORF">EV210_12024</name>
</gene>
<evidence type="ECO:0000256" key="3">
    <source>
        <dbReference type="ARBA" id="ARBA00022630"/>
    </source>
</evidence>
<evidence type="ECO:0000256" key="4">
    <source>
        <dbReference type="ARBA" id="ARBA00022723"/>
    </source>
</evidence>
<dbReference type="Gene3D" id="1.10.45.10">
    <property type="entry name" value="Vanillyl-alcohol Oxidase, Chain A, domain 4"/>
    <property type="match status" value="1"/>
</dbReference>
<comment type="cofactor">
    <cofactor evidence="1">
        <name>FAD</name>
        <dbReference type="ChEBI" id="CHEBI:57692"/>
    </cofactor>
</comment>
<keyword evidence="3" id="KW-0285">Flavoprotein</keyword>
<evidence type="ECO:0000256" key="2">
    <source>
        <dbReference type="ARBA" id="ARBA00008000"/>
    </source>
</evidence>
<dbReference type="PROSITE" id="PS51379">
    <property type="entry name" value="4FE4S_FER_2"/>
    <property type="match status" value="1"/>
</dbReference>
<dbReference type="InterPro" id="IPR016164">
    <property type="entry name" value="FAD-linked_Oxase-like_C"/>
</dbReference>
<dbReference type="InterPro" id="IPR004113">
    <property type="entry name" value="FAD-bd_oxidored_4_C"/>
</dbReference>
<dbReference type="InterPro" id="IPR009051">
    <property type="entry name" value="Helical_ferredxn"/>
</dbReference>
<dbReference type="Proteomes" id="UP000295063">
    <property type="component" value="Unassembled WGS sequence"/>
</dbReference>
<organism evidence="13 14">
    <name type="scientific">Anaerospora hongkongensis</name>
    <dbReference type="NCBI Taxonomy" id="244830"/>
    <lineage>
        <taxon>Bacteria</taxon>
        <taxon>Bacillati</taxon>
        <taxon>Bacillota</taxon>
        <taxon>Negativicutes</taxon>
        <taxon>Selenomonadales</taxon>
        <taxon>Sporomusaceae</taxon>
        <taxon>Anaerospora</taxon>
    </lineage>
</organism>
<keyword evidence="14" id="KW-1185">Reference proteome</keyword>
<dbReference type="AlphaFoldDB" id="A0A4R1PS41"/>
<dbReference type="PANTHER" id="PTHR11748:SF111">
    <property type="entry name" value="D-LACTATE DEHYDROGENASE, MITOCHONDRIAL-RELATED"/>
    <property type="match status" value="1"/>
</dbReference>
<dbReference type="PROSITE" id="PS51387">
    <property type="entry name" value="FAD_PCMH"/>
    <property type="match status" value="1"/>
</dbReference>
<dbReference type="InterPro" id="IPR004017">
    <property type="entry name" value="Cys_rich_dom"/>
</dbReference>
<dbReference type="PROSITE" id="PS00198">
    <property type="entry name" value="4FE4S_FER_1"/>
    <property type="match status" value="1"/>
</dbReference>
<evidence type="ECO:0000256" key="9">
    <source>
        <dbReference type="ARBA" id="ARBA00023014"/>
    </source>
</evidence>
<evidence type="ECO:0000259" key="12">
    <source>
        <dbReference type="PROSITE" id="PS51387"/>
    </source>
</evidence>
<dbReference type="GO" id="GO:0004458">
    <property type="term" value="F:D-lactate dehydrogenase (cytochrome) activity"/>
    <property type="evidence" value="ECO:0007669"/>
    <property type="project" value="UniProtKB-EC"/>
</dbReference>
<comment type="similarity">
    <text evidence="2">Belongs to the FAD-binding oxidoreductase/transferase type 4 family.</text>
</comment>
<dbReference type="InterPro" id="IPR016169">
    <property type="entry name" value="FAD-bd_PCMH_sub2"/>
</dbReference>
<dbReference type="InterPro" id="IPR016171">
    <property type="entry name" value="Vanillyl_alc_oxidase_C-sub2"/>
</dbReference>
<name>A0A4R1PS41_9FIRM</name>
<protein>
    <recommendedName>
        <fullName evidence="10">D-lactate dehydrogenase (cytochrome)</fullName>
        <ecNumber evidence="10">1.1.2.4</ecNumber>
    </recommendedName>
</protein>
<keyword evidence="5" id="KW-0274">FAD</keyword>
<dbReference type="Pfam" id="PF01565">
    <property type="entry name" value="FAD_binding_4"/>
    <property type="match status" value="1"/>
</dbReference>
<proteinExistence type="inferred from homology"/>
<dbReference type="InterPro" id="IPR016166">
    <property type="entry name" value="FAD-bd_PCMH"/>
</dbReference>
<dbReference type="Gene3D" id="3.30.70.2740">
    <property type="match status" value="1"/>
</dbReference>
<dbReference type="EMBL" id="SLUI01000020">
    <property type="protein sequence ID" value="TCL32704.1"/>
    <property type="molecule type" value="Genomic_DNA"/>
</dbReference>
<reference evidence="13 14" key="1">
    <citation type="submission" date="2019-03" db="EMBL/GenBank/DDBJ databases">
        <title>Genomic Encyclopedia of Type Strains, Phase IV (KMG-IV): sequencing the most valuable type-strain genomes for metagenomic binning, comparative biology and taxonomic classification.</title>
        <authorList>
            <person name="Goeker M."/>
        </authorList>
    </citation>
    <scope>NUCLEOTIDE SEQUENCE [LARGE SCALE GENOMIC DNA]</scope>
    <source>
        <strain evidence="13 14">DSM 15969</strain>
    </source>
</reference>
<dbReference type="SUPFAM" id="SSF56176">
    <property type="entry name" value="FAD-binding/transporter-associated domain-like"/>
    <property type="match status" value="1"/>
</dbReference>
<dbReference type="Gene3D" id="1.10.1060.10">
    <property type="entry name" value="Alpha-helical ferredoxin"/>
    <property type="match status" value="1"/>
</dbReference>
<evidence type="ECO:0000256" key="10">
    <source>
        <dbReference type="ARBA" id="ARBA00038897"/>
    </source>
</evidence>
<dbReference type="InterPro" id="IPR017896">
    <property type="entry name" value="4Fe4S_Fe-S-bd"/>
</dbReference>
<evidence type="ECO:0000313" key="14">
    <source>
        <dbReference type="Proteomes" id="UP000295063"/>
    </source>
</evidence>
<dbReference type="Gene3D" id="3.30.465.10">
    <property type="match status" value="1"/>
</dbReference>
<dbReference type="InterPro" id="IPR006094">
    <property type="entry name" value="Oxid_FAD_bind_N"/>
</dbReference>
<dbReference type="EC" id="1.1.2.4" evidence="10"/>
<keyword evidence="6" id="KW-0809">Transit peptide</keyword>
<evidence type="ECO:0000259" key="11">
    <source>
        <dbReference type="PROSITE" id="PS51379"/>
    </source>
</evidence>
<dbReference type="PANTHER" id="PTHR11748">
    <property type="entry name" value="D-LACTATE DEHYDROGENASE"/>
    <property type="match status" value="1"/>
</dbReference>
<evidence type="ECO:0000256" key="8">
    <source>
        <dbReference type="ARBA" id="ARBA00023004"/>
    </source>
</evidence>
<sequence>MEKELLEHNVRNLPEKYRQFYSEVAQFIPAKRMFADPIRTLAYGADASLYRIIPKIVIKVRTAAEVTKILKICNTFKIAATFRAAGTSLSGQALSNSVLLVLAGGWSRYSVGDRGETIMLEPGIIGAQANQYLKSFSRKIGPDPASINHAMIGGIAANNASGMCCGTADNSYKTIADMKLIFADGSELDTADHTSCQQFITSHAPLIAELQRIHDEINGDEQLTQLIKHKFKIKNTTGYSLNAFVDYHDPIDILKHVMIGSEGTLSFITSVTYHTVFEHPYKASALILFPDLKQACIAVMKLDRPLTAAAELLDRTSLRSVEGNAGMPPYLKELDEQATALLIETRALDQETLAENIKLLIRDLEGIPVLFPITFTDVKAEYELLWKIRAGIFPAVGGIRRQGTSVIIEDVAFPKEYLAEAVLALRECMNRYGYEDGVIYGHALDGNVHFVFTQNFDTADDSKRYQDFINEVCHMVVERFEGSLKAEHGTGRNMAPFVELEWGQKAYSYMKQLKTAFDPDNLLNPDVVITNNPAVYLENLKFMPPVHEIVDKCMECGFCEVNCPSRNLTSSPRQRIVIQREIARLQESGEDYDRQKQLEADYAYFGEETCAADGLCETTCPLAINTGSYTKYLRSKKVTARGRNVALFMTRNFSGITSLAKLGLAGAHLAHVALGTCAVGSLAGAARSVTLKVPKWSRWLPKAGSRPSPQPMHDSEKPKIVYFPSCVSRTMGPAKEDHDQRPLHEAMLALFAKAGYAVILPPELDKLCCGMPFESKGYFEAADEMSAQLEKALLACTNNGAYPVVCDTSPCVYRMKRVMKSPLKILETVEFIHDHLLERLDFVKVPDTVAVHVTCSSIKMGLTDKFRVIAETCASKVIMPEKVKCCGFAGDKGFYVPELNESALEHLKDALPADCQCGYSNSRTCEIGLADHSGISYQSIAYLVDRCSMAKKK</sequence>
<dbReference type="Pfam" id="PF02754">
    <property type="entry name" value="CCG"/>
    <property type="match status" value="1"/>
</dbReference>
<keyword evidence="7" id="KW-0560">Oxidoreductase</keyword>
<keyword evidence="8" id="KW-0408">Iron</keyword>